<dbReference type="OrthoDB" id="351191at2157"/>
<dbReference type="GeneID" id="14403427"/>
<proteinExistence type="predicted"/>
<keyword evidence="2" id="KW-1185">Reference proteome</keyword>
<dbReference type="AlphaFoldDB" id="L0K2M6"/>
<name>L0K2M6_9EURY</name>
<organism evidence="1 2">
    <name type="scientific">Natronococcus occultus SP4</name>
    <dbReference type="NCBI Taxonomy" id="694430"/>
    <lineage>
        <taxon>Archaea</taxon>
        <taxon>Methanobacteriati</taxon>
        <taxon>Methanobacteriota</taxon>
        <taxon>Stenosarchaea group</taxon>
        <taxon>Halobacteria</taxon>
        <taxon>Halobacteriales</taxon>
        <taxon>Natrialbaceae</taxon>
        <taxon>Natronococcus</taxon>
    </lineage>
</organism>
<evidence type="ECO:0000313" key="1">
    <source>
        <dbReference type="EMBL" id="AGB38785.1"/>
    </source>
</evidence>
<dbReference type="RefSeq" id="WP_015322224.1">
    <property type="nucleotide sequence ID" value="NC_019974.1"/>
</dbReference>
<reference evidence="1 2" key="1">
    <citation type="submission" date="2012-11" db="EMBL/GenBank/DDBJ databases">
        <title>FINISHED of Natronococcus occultus SP4, DSM 3396.</title>
        <authorList>
            <consortium name="DOE Joint Genome Institute"/>
            <person name="Eisen J."/>
            <person name="Huntemann M."/>
            <person name="Wei C.-L."/>
            <person name="Han J."/>
            <person name="Detter J.C."/>
            <person name="Han C."/>
            <person name="Tapia R."/>
            <person name="Chen A."/>
            <person name="Kyrpides N."/>
            <person name="Mavromatis K."/>
            <person name="Markowitz V."/>
            <person name="Szeto E."/>
            <person name="Ivanova N."/>
            <person name="Mikhailova N."/>
            <person name="Ovchinnikova G."/>
            <person name="Pagani I."/>
            <person name="Pati A."/>
            <person name="Goodwin L."/>
            <person name="Nordberg H.P."/>
            <person name="Cantor M.N."/>
            <person name="Hua S.X."/>
            <person name="Woyke T."/>
            <person name="Eisen J."/>
            <person name="Klenk H.-P."/>
            <person name="Klenk H.-P."/>
        </authorList>
    </citation>
    <scope>NUCLEOTIDE SEQUENCE [LARGE SCALE GENOMIC DNA]</scope>
    <source>
        <strain evidence="1 2">SP4</strain>
    </source>
</reference>
<dbReference type="eggNOG" id="arCOG12071">
    <property type="taxonomic scope" value="Archaea"/>
</dbReference>
<sequence>MAENAARQRQDARSVIDLYREDTRSNVTVESTREWAAAFCVLYRQSHVCEQFAEDVLGVNIETWLGSHPDGRAVLLAVQETLEDPRWQDLTTGYSMTPRPIPEASRG</sequence>
<dbReference type="KEGG" id="nou:Natoc_3040"/>
<protein>
    <submittedName>
        <fullName evidence="1">Uncharacterized protein</fullName>
    </submittedName>
</protein>
<dbReference type="HOGENOM" id="CLU_2204179_0_0_2"/>
<accession>L0K2M6</accession>
<dbReference type="Proteomes" id="UP000010878">
    <property type="component" value="Chromosome"/>
</dbReference>
<dbReference type="EMBL" id="CP003929">
    <property type="protein sequence ID" value="AGB38785.1"/>
    <property type="molecule type" value="Genomic_DNA"/>
</dbReference>
<evidence type="ECO:0000313" key="2">
    <source>
        <dbReference type="Proteomes" id="UP000010878"/>
    </source>
</evidence>
<gene>
    <name evidence="1" type="ORF">Natoc_3040</name>
</gene>